<dbReference type="GO" id="GO:0006261">
    <property type="term" value="P:DNA-templated DNA replication"/>
    <property type="evidence" value="ECO:0007669"/>
    <property type="project" value="TreeGrafter"/>
</dbReference>
<organism evidence="3 4">
    <name type="scientific">Meridianimarinicoccus roseus</name>
    <dbReference type="NCBI Taxonomy" id="2072018"/>
    <lineage>
        <taxon>Bacteria</taxon>
        <taxon>Pseudomonadati</taxon>
        <taxon>Pseudomonadota</taxon>
        <taxon>Alphaproteobacteria</taxon>
        <taxon>Rhodobacterales</taxon>
        <taxon>Paracoccaceae</taxon>
        <taxon>Meridianimarinicoccus</taxon>
    </lineage>
</organism>
<gene>
    <name evidence="3" type="ORF">DKT77_06735</name>
</gene>
<dbReference type="Proteomes" id="UP000245680">
    <property type="component" value="Unassembled WGS sequence"/>
</dbReference>
<sequence>MSGDNDLPEADRAEGAPHPRHTATLVGHDAAQRAFLSALGSGRLHHAWLITGPPGIGKATLAWRIARALLSTAPAAPGGGLFGDTPVAAPETLDTDPDSPRNRRISALSDPALYLLRRPLDDRRGKLKTVITVDEVRGLKRFFALSQADGGRRVVIVDCADDMQGPAANALLKLLEEPPADTVFLMVSHVPSRLLPTIRSRCRTLSCAPLPPDDVGAALTGALPDLDPEEALALARLSSGSVGAAVRLHVQDGLELAGTLDRMLDSLPGLDRMAATRLAADLAAPKAEDRRALFLDMLDQRLAGLARQGVLGHAVAPPVPAALTPGPQAGRRWAEAQQALTGRVRRGLAVNLDPAALILDMCVKLDALAQDCAADR</sequence>
<dbReference type="PANTHER" id="PTHR11669">
    <property type="entry name" value="REPLICATION FACTOR C / DNA POLYMERASE III GAMMA-TAU SUBUNIT"/>
    <property type="match status" value="1"/>
</dbReference>
<feature type="domain" description="AAA+ ATPase" evidence="2">
    <location>
        <begin position="44"/>
        <end position="210"/>
    </location>
</feature>
<proteinExistence type="predicted"/>
<dbReference type="InterPro" id="IPR003593">
    <property type="entry name" value="AAA+_ATPase"/>
</dbReference>
<evidence type="ECO:0000313" key="3">
    <source>
        <dbReference type="EMBL" id="PWR03542.1"/>
    </source>
</evidence>
<reference evidence="3 4" key="1">
    <citation type="submission" date="2018-05" db="EMBL/GenBank/DDBJ databases">
        <title>Rhodobacteraceae gen. nov., sp. nov. isolated from sea water.</title>
        <authorList>
            <person name="Ren Y."/>
        </authorList>
    </citation>
    <scope>NUCLEOTIDE SEQUENCE [LARGE SCALE GENOMIC DNA]</scope>
    <source>
        <strain evidence="3 4">TG-679</strain>
    </source>
</reference>
<feature type="region of interest" description="Disordered" evidence="1">
    <location>
        <begin position="1"/>
        <end position="21"/>
    </location>
</feature>
<dbReference type="NCBIfam" id="NF005677">
    <property type="entry name" value="PRK07471.1"/>
    <property type="match status" value="1"/>
</dbReference>
<comment type="caution">
    <text evidence="3">The sequence shown here is derived from an EMBL/GenBank/DDBJ whole genome shotgun (WGS) entry which is preliminary data.</text>
</comment>
<dbReference type="PANTHER" id="PTHR11669:SF8">
    <property type="entry name" value="DNA POLYMERASE III SUBUNIT DELTA"/>
    <property type="match status" value="1"/>
</dbReference>
<evidence type="ECO:0000256" key="1">
    <source>
        <dbReference type="SAM" id="MobiDB-lite"/>
    </source>
</evidence>
<dbReference type="AlphaFoldDB" id="A0A2V2LES4"/>
<evidence type="ECO:0000259" key="2">
    <source>
        <dbReference type="SMART" id="SM00382"/>
    </source>
</evidence>
<keyword evidence="4" id="KW-1185">Reference proteome</keyword>
<dbReference type="SUPFAM" id="SSF52540">
    <property type="entry name" value="P-loop containing nucleoside triphosphate hydrolases"/>
    <property type="match status" value="1"/>
</dbReference>
<dbReference type="OrthoDB" id="9811073at2"/>
<dbReference type="RefSeq" id="WP_109810944.1">
    <property type="nucleotide sequence ID" value="NZ_QGKU01000026.1"/>
</dbReference>
<evidence type="ECO:0000313" key="4">
    <source>
        <dbReference type="Proteomes" id="UP000245680"/>
    </source>
</evidence>
<dbReference type="GO" id="GO:0009360">
    <property type="term" value="C:DNA polymerase III complex"/>
    <property type="evidence" value="ECO:0007669"/>
    <property type="project" value="TreeGrafter"/>
</dbReference>
<protein>
    <submittedName>
        <fullName evidence="3">DNA polymerase III subunit delta</fullName>
    </submittedName>
</protein>
<dbReference type="InterPro" id="IPR050238">
    <property type="entry name" value="DNA_Rep/Repair_Clamp_Loader"/>
</dbReference>
<feature type="region of interest" description="Disordered" evidence="1">
    <location>
        <begin position="80"/>
        <end position="104"/>
    </location>
</feature>
<dbReference type="Pfam" id="PF13177">
    <property type="entry name" value="DNA_pol3_delta2"/>
    <property type="match status" value="1"/>
</dbReference>
<dbReference type="InterPro" id="IPR027417">
    <property type="entry name" value="P-loop_NTPase"/>
</dbReference>
<dbReference type="SMART" id="SM00382">
    <property type="entry name" value="AAA"/>
    <property type="match status" value="1"/>
</dbReference>
<dbReference type="Gene3D" id="3.40.50.300">
    <property type="entry name" value="P-loop containing nucleotide triphosphate hydrolases"/>
    <property type="match status" value="1"/>
</dbReference>
<name>A0A2V2LES4_9RHOB</name>
<accession>A0A2V2LES4</accession>
<dbReference type="EMBL" id="QGKU01000026">
    <property type="protein sequence ID" value="PWR03542.1"/>
    <property type="molecule type" value="Genomic_DNA"/>
</dbReference>